<reference evidence="1 2" key="1">
    <citation type="submission" date="2023-07" db="EMBL/GenBank/DDBJ databases">
        <title>Comparative genomics of wheat-associated soil bacteria to identify genetic determinants of phenazine resistance.</title>
        <authorList>
            <person name="Mouncey N."/>
        </authorList>
    </citation>
    <scope>NUCLEOTIDE SEQUENCE [LARGE SCALE GENOMIC DNA]</scope>
    <source>
        <strain evidence="1 2">V2I4</strain>
    </source>
</reference>
<comment type="caution">
    <text evidence="1">The sequence shown here is derived from an EMBL/GenBank/DDBJ whole genome shotgun (WGS) entry which is preliminary data.</text>
</comment>
<accession>A0ABU0T7L2</accession>
<gene>
    <name evidence="1" type="ORF">QF035_009381</name>
</gene>
<protein>
    <submittedName>
        <fullName evidence="1">Uncharacterized protein</fullName>
    </submittedName>
</protein>
<evidence type="ECO:0000313" key="2">
    <source>
        <dbReference type="Proteomes" id="UP001230328"/>
    </source>
</evidence>
<name>A0ABU0T7L2_9ACTN</name>
<dbReference type="EMBL" id="JAUSZI010000002">
    <property type="protein sequence ID" value="MDQ1031799.1"/>
    <property type="molecule type" value="Genomic_DNA"/>
</dbReference>
<keyword evidence="2" id="KW-1185">Reference proteome</keyword>
<proteinExistence type="predicted"/>
<sequence>MGGSHITPLDERGIGVGIQDPQEQSTTHYLSAEGVHWSWKAAQLDAGGEERIVHTKDWVTYKPGFSRTLRFNTGVAGPDLAAGSPELQGAERTGDHLSARIPLFNDGSGNPGSSVVTGGFTRLESGGRILSEGSPTEWLTTEDPAASAPYRLTVEASRSAEDTSTSTKVTGVWTFSSALPTSQPTARPPLSTVWLAPKLSLRGTAPAGGTLTVPLKLSGAVAVAGQVAALTVKVSYGGGRTWKPLTVTTDAKGARSVSVEHPATAKAVSFRVDLKDKGGNTVRETITNAYRLAP</sequence>
<organism evidence="1 2">
    <name type="scientific">Streptomyces umbrinus</name>
    <dbReference type="NCBI Taxonomy" id="67370"/>
    <lineage>
        <taxon>Bacteria</taxon>
        <taxon>Bacillati</taxon>
        <taxon>Actinomycetota</taxon>
        <taxon>Actinomycetes</taxon>
        <taxon>Kitasatosporales</taxon>
        <taxon>Streptomycetaceae</taxon>
        <taxon>Streptomyces</taxon>
        <taxon>Streptomyces phaeochromogenes group</taxon>
    </lineage>
</organism>
<dbReference type="Proteomes" id="UP001230328">
    <property type="component" value="Unassembled WGS sequence"/>
</dbReference>
<evidence type="ECO:0000313" key="1">
    <source>
        <dbReference type="EMBL" id="MDQ1031799.1"/>
    </source>
</evidence>